<keyword evidence="5" id="KW-0676">Redox-active center</keyword>
<dbReference type="InterPro" id="IPR011990">
    <property type="entry name" value="TPR-like_helical_dom_sf"/>
</dbReference>
<name>A0ABT1A5E2_9PSEU</name>
<dbReference type="PANTHER" id="PTHR45663">
    <property type="entry name" value="GEO12009P1"/>
    <property type="match status" value="1"/>
</dbReference>
<dbReference type="SUPFAM" id="SSF52833">
    <property type="entry name" value="Thioredoxin-like"/>
    <property type="match status" value="1"/>
</dbReference>
<keyword evidence="2" id="KW-0813">Transport</keyword>
<keyword evidence="3" id="KW-0249">Electron transport</keyword>
<protein>
    <submittedName>
        <fullName evidence="7">Tetratricopeptide repeat protein</fullName>
    </submittedName>
</protein>
<comment type="similarity">
    <text evidence="1">Belongs to the thioredoxin family.</text>
</comment>
<dbReference type="Pfam" id="PF00085">
    <property type="entry name" value="Thioredoxin"/>
    <property type="match status" value="1"/>
</dbReference>
<evidence type="ECO:0000259" key="6">
    <source>
        <dbReference type="PROSITE" id="PS51352"/>
    </source>
</evidence>
<dbReference type="PROSITE" id="PS00194">
    <property type="entry name" value="THIOREDOXIN_1"/>
    <property type="match status" value="1"/>
</dbReference>
<evidence type="ECO:0000256" key="5">
    <source>
        <dbReference type="ARBA" id="ARBA00023284"/>
    </source>
</evidence>
<comment type="caution">
    <text evidence="7">The sequence shown here is derived from an EMBL/GenBank/DDBJ whole genome shotgun (WGS) entry which is preliminary data.</text>
</comment>
<dbReference type="InterPro" id="IPR017937">
    <property type="entry name" value="Thioredoxin_CS"/>
</dbReference>
<keyword evidence="4" id="KW-1015">Disulfide bond</keyword>
<evidence type="ECO:0000256" key="4">
    <source>
        <dbReference type="ARBA" id="ARBA00023157"/>
    </source>
</evidence>
<gene>
    <name evidence="7" type="ORF">KDL28_24310</name>
</gene>
<dbReference type="EMBL" id="JAGSOV010000051">
    <property type="protein sequence ID" value="MCO1658190.1"/>
    <property type="molecule type" value="Genomic_DNA"/>
</dbReference>
<dbReference type="InterPro" id="IPR013766">
    <property type="entry name" value="Thioredoxin_domain"/>
</dbReference>
<evidence type="ECO:0000313" key="7">
    <source>
        <dbReference type="EMBL" id="MCO1658190.1"/>
    </source>
</evidence>
<dbReference type="Gene3D" id="3.40.30.10">
    <property type="entry name" value="Glutaredoxin"/>
    <property type="match status" value="1"/>
</dbReference>
<reference evidence="7" key="1">
    <citation type="submission" date="2021-04" db="EMBL/GenBank/DDBJ databases">
        <title>Pseudonocardia sp. nov., isolated from sandy soil of mangrove forest.</title>
        <authorList>
            <person name="Zan Z."/>
            <person name="Huang R."/>
            <person name="Liu W."/>
        </authorList>
    </citation>
    <scope>NUCLEOTIDE SEQUENCE</scope>
    <source>
        <strain evidence="7">S2-4</strain>
    </source>
</reference>
<evidence type="ECO:0000256" key="2">
    <source>
        <dbReference type="ARBA" id="ARBA00022448"/>
    </source>
</evidence>
<accession>A0ABT1A5E2</accession>
<evidence type="ECO:0000256" key="3">
    <source>
        <dbReference type="ARBA" id="ARBA00022982"/>
    </source>
</evidence>
<sequence>MALAGAVDLAAVKARSEAAAAAAARAAQAPQTSDGGPDGASPFVVDVTEETFQAEVLERSLQVPVVVDLWAEWCGPCKQLSPVLERMAAAANGAWVLAKVDVDANPRIAQAFQVQSIPMVMAVVGGQPVDGFNGALPEPQVREWITRLLDALRDRMPAIRQAEEGAQGGEPVEEPEDPRFTAAEDALERGDYPAAEAAYQQILAVEPANEQAKAALGQVRFLARAERADPAAVGRADAAPDDVDAQLAASDAEVAVDSVEAAFDRLVSTVARTSGDDRDRVREHLVGLFELFAPDDPRVAKARRSLARALF</sequence>
<keyword evidence="8" id="KW-1185">Reference proteome</keyword>
<proteinExistence type="inferred from homology"/>
<dbReference type="InterPro" id="IPR036249">
    <property type="entry name" value="Thioredoxin-like_sf"/>
</dbReference>
<evidence type="ECO:0000256" key="1">
    <source>
        <dbReference type="ARBA" id="ARBA00008987"/>
    </source>
</evidence>
<dbReference type="Proteomes" id="UP001165283">
    <property type="component" value="Unassembled WGS sequence"/>
</dbReference>
<dbReference type="Gene3D" id="1.25.40.10">
    <property type="entry name" value="Tetratricopeptide repeat domain"/>
    <property type="match status" value="1"/>
</dbReference>
<dbReference type="PANTHER" id="PTHR45663:SF11">
    <property type="entry name" value="GEO12009P1"/>
    <property type="match status" value="1"/>
</dbReference>
<feature type="domain" description="Thioredoxin" evidence="6">
    <location>
        <begin position="18"/>
        <end position="150"/>
    </location>
</feature>
<organism evidence="7 8">
    <name type="scientific">Pseudonocardia humida</name>
    <dbReference type="NCBI Taxonomy" id="2800819"/>
    <lineage>
        <taxon>Bacteria</taxon>
        <taxon>Bacillati</taxon>
        <taxon>Actinomycetota</taxon>
        <taxon>Actinomycetes</taxon>
        <taxon>Pseudonocardiales</taxon>
        <taxon>Pseudonocardiaceae</taxon>
        <taxon>Pseudonocardia</taxon>
    </lineage>
</organism>
<dbReference type="CDD" id="cd02956">
    <property type="entry name" value="ybbN"/>
    <property type="match status" value="1"/>
</dbReference>
<dbReference type="Pfam" id="PF14561">
    <property type="entry name" value="TPR_20"/>
    <property type="match status" value="1"/>
</dbReference>
<evidence type="ECO:0000313" key="8">
    <source>
        <dbReference type="Proteomes" id="UP001165283"/>
    </source>
</evidence>
<dbReference type="PROSITE" id="PS51352">
    <property type="entry name" value="THIOREDOXIN_2"/>
    <property type="match status" value="1"/>
</dbReference>